<gene>
    <name evidence="1" type="ORF">NZH93_43540</name>
</gene>
<dbReference type="SUPFAM" id="SSF48452">
    <property type="entry name" value="TPR-like"/>
    <property type="match status" value="1"/>
</dbReference>
<dbReference type="InterPro" id="IPR019734">
    <property type="entry name" value="TPR_rpt"/>
</dbReference>
<dbReference type="PANTHER" id="PTHR47691:SF3">
    <property type="entry name" value="HTH-TYPE TRANSCRIPTIONAL REGULATOR RV0890C-RELATED"/>
    <property type="match status" value="1"/>
</dbReference>
<reference evidence="1" key="1">
    <citation type="submission" date="2022-08" db="EMBL/GenBank/DDBJ databases">
        <authorList>
            <person name="Tistechok S."/>
            <person name="Samborskyy M."/>
            <person name="Roman I."/>
        </authorList>
    </citation>
    <scope>NUCLEOTIDE SEQUENCE</scope>
    <source>
        <strain evidence="1">DSM 103496</strain>
    </source>
</reference>
<dbReference type="SMART" id="SM00028">
    <property type="entry name" value="TPR"/>
    <property type="match status" value="4"/>
</dbReference>
<keyword evidence="2" id="KW-1185">Reference proteome</keyword>
<protein>
    <submittedName>
        <fullName evidence="1">NB-ARC domain-containing protein</fullName>
    </submittedName>
</protein>
<dbReference type="GO" id="GO:0043531">
    <property type="term" value="F:ADP binding"/>
    <property type="evidence" value="ECO:0007669"/>
    <property type="project" value="InterPro"/>
</dbReference>
<proteinExistence type="predicted"/>
<dbReference type="Gene3D" id="3.40.50.300">
    <property type="entry name" value="P-loop containing nucleotide triphosphate hydrolases"/>
    <property type="match status" value="1"/>
</dbReference>
<dbReference type="PANTHER" id="PTHR47691">
    <property type="entry name" value="REGULATOR-RELATED"/>
    <property type="match status" value="1"/>
</dbReference>
<dbReference type="AlphaFoldDB" id="A0A9X2VW39"/>
<comment type="caution">
    <text evidence="1">The sequence shown here is derived from an EMBL/GenBank/DDBJ whole genome shotgun (WGS) entry which is preliminary data.</text>
</comment>
<dbReference type="InterPro" id="IPR027417">
    <property type="entry name" value="P-loop_NTPase"/>
</dbReference>
<dbReference type="SUPFAM" id="SSF52540">
    <property type="entry name" value="P-loop containing nucleoside triphosphate hydrolases"/>
    <property type="match status" value="1"/>
</dbReference>
<evidence type="ECO:0000313" key="1">
    <source>
        <dbReference type="EMBL" id="MCS7483755.1"/>
    </source>
</evidence>
<dbReference type="Gene3D" id="1.25.40.10">
    <property type="entry name" value="Tetratricopeptide repeat domain"/>
    <property type="match status" value="2"/>
</dbReference>
<organism evidence="1 2">
    <name type="scientific">Umezawaea endophytica</name>
    <dbReference type="NCBI Taxonomy" id="1654476"/>
    <lineage>
        <taxon>Bacteria</taxon>
        <taxon>Bacillati</taxon>
        <taxon>Actinomycetota</taxon>
        <taxon>Actinomycetes</taxon>
        <taxon>Pseudonocardiales</taxon>
        <taxon>Pseudonocardiaceae</taxon>
        <taxon>Umezawaea</taxon>
    </lineage>
</organism>
<dbReference type="InterPro" id="IPR011990">
    <property type="entry name" value="TPR-like_helical_dom_sf"/>
</dbReference>
<dbReference type="RefSeq" id="WP_259629206.1">
    <property type="nucleotide sequence ID" value="NZ_JANYMP010000036.1"/>
</dbReference>
<name>A0A9X2VW39_9PSEU</name>
<accession>A0A9X2VW39</accession>
<dbReference type="Proteomes" id="UP001141259">
    <property type="component" value="Unassembled WGS sequence"/>
</dbReference>
<evidence type="ECO:0000313" key="2">
    <source>
        <dbReference type="Proteomes" id="UP001141259"/>
    </source>
</evidence>
<dbReference type="EMBL" id="JANYMP010000036">
    <property type="protein sequence ID" value="MCS7483755.1"/>
    <property type="molecule type" value="Genomic_DNA"/>
</dbReference>
<sequence length="649" mass="71304">MPERFDVHNVVSGEVTGTVVQAGEVVIGRVRPRPPPRQLPASPSCFVGRTGDLAGLASSPGVHAIVGIGGIGKTWLVVHWAHANRHRFPDGQLFVDLRGFSPDQPMVPAVAVRGFLDALGAVDLPPDPHAQVGLYRSLTADKRLLVVLDNAADAAQVESLLPGGSSCTVLVTSRRQLTSLITRHGTVHVRLGLLRDVESHHLFVARLGSVRVNSDPLAVRRIVEHCAGLPLALAIVASRGQMYPEMPLARIADELGQLDDEDPSNSVPAVLWWSLRALTETQSRALGLLAAAPGPDIGLAAVVSLTGSVSELPALERLCLLDRVPSGRYRMHDLIRAHVRVEDVDALRRVTDHYLYTAHEADRRLQPHGAPAVLPPMSRGCQPETPVDVDAALAWFDAEHQCLLAAVDIAAKHGWHDVVWHLARTLTTYHHRRDQPDADIRTWGLTLRAQPPSSALVTSQRRLGEALARAHRDSEALTHLREARVLAEHLGDLHQLSHTHRALAWALGRKGDDSDALHHAEENLRLSRELHDTISEAHALNAVAWFTARLGDLDRARTFGEAALAAYPNPEGEASCRETLGYIEYRARRPTKSIEHYQRALTLRRTHGYLRHVANTLQRMVAPLRALGRDEEADARSLEARELFTRLQE</sequence>
<dbReference type="PRINTS" id="PR00364">
    <property type="entry name" value="DISEASERSIST"/>
</dbReference>